<dbReference type="InterPro" id="IPR027417">
    <property type="entry name" value="P-loop_NTPase"/>
</dbReference>
<dbReference type="PANTHER" id="PTHR43790:SF4">
    <property type="entry name" value="GUANOSINE IMPORT ATP-BINDING PROTEIN NUPO"/>
    <property type="match status" value="1"/>
</dbReference>
<evidence type="ECO:0000256" key="1">
    <source>
        <dbReference type="ARBA" id="ARBA00022741"/>
    </source>
</evidence>
<dbReference type="PANTHER" id="PTHR43790">
    <property type="entry name" value="CARBOHYDRATE TRANSPORT ATP-BINDING PROTEIN MG119-RELATED"/>
    <property type="match status" value="1"/>
</dbReference>
<feature type="non-terminal residue" evidence="4">
    <location>
        <position position="162"/>
    </location>
</feature>
<evidence type="ECO:0000259" key="3">
    <source>
        <dbReference type="Pfam" id="PF00005"/>
    </source>
</evidence>
<dbReference type="GO" id="GO:0005524">
    <property type="term" value="F:ATP binding"/>
    <property type="evidence" value="ECO:0007669"/>
    <property type="project" value="UniProtKB-KW"/>
</dbReference>
<name>A0A382HGA8_9ZZZZ</name>
<dbReference type="EMBL" id="UINC01061103">
    <property type="protein sequence ID" value="SVB86318.1"/>
    <property type="molecule type" value="Genomic_DNA"/>
</dbReference>
<sequence length="162" mass="17939">MAKKSEKKLAVQMKGITKEYPGVIANKNVDFEVYSGEIHALVGENGAGKSTLMKILYGIENLDKGEIYIEGNKENINNVDIAINLGIGMVHQAFHLVPSFTAAENIGLGEEPINKNKLINWDDLNNRVDDISEKYGLKVDPKLRMIDASVGIQQRTEILKTL</sequence>
<dbReference type="InterPro" id="IPR050107">
    <property type="entry name" value="ABC_carbohydrate_import_ATPase"/>
</dbReference>
<keyword evidence="2" id="KW-0067">ATP-binding</keyword>
<proteinExistence type="predicted"/>
<dbReference type="InterPro" id="IPR003439">
    <property type="entry name" value="ABC_transporter-like_ATP-bd"/>
</dbReference>
<accession>A0A382HGA8</accession>
<dbReference type="Gene3D" id="3.40.50.300">
    <property type="entry name" value="P-loop containing nucleotide triphosphate hydrolases"/>
    <property type="match status" value="1"/>
</dbReference>
<dbReference type="AlphaFoldDB" id="A0A382HGA8"/>
<dbReference type="GO" id="GO:0016887">
    <property type="term" value="F:ATP hydrolysis activity"/>
    <property type="evidence" value="ECO:0007669"/>
    <property type="project" value="InterPro"/>
</dbReference>
<dbReference type="Pfam" id="PF00005">
    <property type="entry name" value="ABC_tran"/>
    <property type="match status" value="1"/>
</dbReference>
<dbReference type="SUPFAM" id="SSF52540">
    <property type="entry name" value="P-loop containing nucleoside triphosphate hydrolases"/>
    <property type="match status" value="1"/>
</dbReference>
<protein>
    <recommendedName>
        <fullName evidence="3">ABC transporter domain-containing protein</fullName>
    </recommendedName>
</protein>
<evidence type="ECO:0000256" key="2">
    <source>
        <dbReference type="ARBA" id="ARBA00022840"/>
    </source>
</evidence>
<evidence type="ECO:0000313" key="4">
    <source>
        <dbReference type="EMBL" id="SVB86318.1"/>
    </source>
</evidence>
<reference evidence="4" key="1">
    <citation type="submission" date="2018-05" db="EMBL/GenBank/DDBJ databases">
        <authorList>
            <person name="Lanie J.A."/>
            <person name="Ng W.-L."/>
            <person name="Kazmierczak K.M."/>
            <person name="Andrzejewski T.M."/>
            <person name="Davidsen T.M."/>
            <person name="Wayne K.J."/>
            <person name="Tettelin H."/>
            <person name="Glass J.I."/>
            <person name="Rusch D."/>
            <person name="Podicherti R."/>
            <person name="Tsui H.-C.T."/>
            <person name="Winkler M.E."/>
        </authorList>
    </citation>
    <scope>NUCLEOTIDE SEQUENCE</scope>
</reference>
<feature type="domain" description="ABC transporter" evidence="3">
    <location>
        <begin position="27"/>
        <end position="161"/>
    </location>
</feature>
<organism evidence="4">
    <name type="scientific">marine metagenome</name>
    <dbReference type="NCBI Taxonomy" id="408172"/>
    <lineage>
        <taxon>unclassified sequences</taxon>
        <taxon>metagenomes</taxon>
        <taxon>ecological metagenomes</taxon>
    </lineage>
</organism>
<keyword evidence="1" id="KW-0547">Nucleotide-binding</keyword>
<gene>
    <name evidence="4" type="ORF">METZ01_LOCUS239172</name>
</gene>